<evidence type="ECO:0000313" key="1">
    <source>
        <dbReference type="EMBL" id="KAH6930663.1"/>
    </source>
</evidence>
<name>A0ACB7SAE7_HYAAI</name>
<organism evidence="1 2">
    <name type="scientific">Hyalomma asiaticum</name>
    <name type="common">Tick</name>
    <dbReference type="NCBI Taxonomy" id="266040"/>
    <lineage>
        <taxon>Eukaryota</taxon>
        <taxon>Metazoa</taxon>
        <taxon>Ecdysozoa</taxon>
        <taxon>Arthropoda</taxon>
        <taxon>Chelicerata</taxon>
        <taxon>Arachnida</taxon>
        <taxon>Acari</taxon>
        <taxon>Parasitiformes</taxon>
        <taxon>Ixodida</taxon>
        <taxon>Ixodoidea</taxon>
        <taxon>Ixodidae</taxon>
        <taxon>Hyalomminae</taxon>
        <taxon>Hyalomma</taxon>
    </lineage>
</organism>
<gene>
    <name evidence="1" type="ORF">HPB50_016560</name>
</gene>
<comment type="caution">
    <text evidence="1">The sequence shown here is derived from an EMBL/GenBank/DDBJ whole genome shotgun (WGS) entry which is preliminary data.</text>
</comment>
<accession>A0ACB7SAE7</accession>
<dbReference type="EMBL" id="CM023485">
    <property type="protein sequence ID" value="KAH6930663.1"/>
    <property type="molecule type" value="Genomic_DNA"/>
</dbReference>
<evidence type="ECO:0000313" key="2">
    <source>
        <dbReference type="Proteomes" id="UP000821845"/>
    </source>
</evidence>
<protein>
    <submittedName>
        <fullName evidence="1">Uncharacterized protein</fullName>
    </submittedName>
</protein>
<proteinExistence type="predicted"/>
<dbReference type="Proteomes" id="UP000821845">
    <property type="component" value="Chromosome 5"/>
</dbReference>
<keyword evidence="2" id="KW-1185">Reference proteome</keyword>
<reference evidence="1" key="1">
    <citation type="submission" date="2020-05" db="EMBL/GenBank/DDBJ databases">
        <title>Large-scale comparative analyses of tick genomes elucidate their genetic diversity and vector capacities.</title>
        <authorList>
            <person name="Jia N."/>
            <person name="Wang J."/>
            <person name="Shi W."/>
            <person name="Du L."/>
            <person name="Sun Y."/>
            <person name="Zhan W."/>
            <person name="Jiang J."/>
            <person name="Wang Q."/>
            <person name="Zhang B."/>
            <person name="Ji P."/>
            <person name="Sakyi L.B."/>
            <person name="Cui X."/>
            <person name="Yuan T."/>
            <person name="Jiang B."/>
            <person name="Yang W."/>
            <person name="Lam T.T.-Y."/>
            <person name="Chang Q."/>
            <person name="Ding S."/>
            <person name="Wang X."/>
            <person name="Zhu J."/>
            <person name="Ruan X."/>
            <person name="Zhao L."/>
            <person name="Wei J."/>
            <person name="Que T."/>
            <person name="Du C."/>
            <person name="Cheng J."/>
            <person name="Dai P."/>
            <person name="Han X."/>
            <person name="Huang E."/>
            <person name="Gao Y."/>
            <person name="Liu J."/>
            <person name="Shao H."/>
            <person name="Ye R."/>
            <person name="Li L."/>
            <person name="Wei W."/>
            <person name="Wang X."/>
            <person name="Wang C."/>
            <person name="Yang T."/>
            <person name="Huo Q."/>
            <person name="Li W."/>
            <person name="Guo W."/>
            <person name="Chen H."/>
            <person name="Zhou L."/>
            <person name="Ni X."/>
            <person name="Tian J."/>
            <person name="Zhou Y."/>
            <person name="Sheng Y."/>
            <person name="Liu T."/>
            <person name="Pan Y."/>
            <person name="Xia L."/>
            <person name="Li J."/>
            <person name="Zhao F."/>
            <person name="Cao W."/>
        </authorList>
    </citation>
    <scope>NUCLEOTIDE SEQUENCE</scope>
    <source>
        <strain evidence="1">Hyas-2018</strain>
    </source>
</reference>
<sequence length="77" mass="8856">MGASEEREIATMEGPDISKNFRWLLTMFWLEPLEKATGTSVCRGELGRTTRQALVWGMLRRSKRLTPAPHLHQKKMS</sequence>